<keyword evidence="2" id="KW-1185">Reference proteome</keyword>
<gene>
    <name evidence="1" type="ORF">EWM64_g333</name>
</gene>
<dbReference type="OrthoDB" id="2780918at2759"/>
<dbReference type="EMBL" id="SFCI01000015">
    <property type="protein sequence ID" value="TFY83687.1"/>
    <property type="molecule type" value="Genomic_DNA"/>
</dbReference>
<proteinExistence type="predicted"/>
<sequence length="517" mass="56977">MSSIIPALNEDCVALILSYLDKSSLVTIACTSKTGRAVALPLLVHTVQLFTEVPEQIISFSRSVLSNQLGHYVRHLKIQHGYVQENETDPVFLPAMQPLVDLVAATDDLASLRIPVFADDLFKWAPGLVDAINAHPPSQTFEIGSISDRGWQLARPFTGLRDLSLTFDELTEELYIFAITAPSAKTLNSIHLGGSMQENIRISFRQGSIPCEAARMVSFCNAETSPTDLHNAFPNVQFINSSWSNVSAGPSQYGPEILPNLIGLNGQLDTALELAPHHDLCMLRLSEYINTNSEFEQFAGALGAGSARSLRSLSLILMFDNENVDRSDRLSGQLFFSRLPQFAPQLKFADLDITLSYPDLDAVPPRDTWDNTIALCRAACGYLARLAHLKFVILNFAPGQENDLTDLLAAFRGIATECLRSLPLADYFALNLLGETTFVTRRRDLYPGPRKTESSLKLEASEASAQARASAGSEGDNGDIFLIETDEGSRVMEWYRWEGSDARLEGVREWLGSIETL</sequence>
<dbReference type="Proteomes" id="UP000298061">
    <property type="component" value="Unassembled WGS sequence"/>
</dbReference>
<evidence type="ECO:0008006" key="3">
    <source>
        <dbReference type="Google" id="ProtNLM"/>
    </source>
</evidence>
<accession>A0A4Z0ABG0</accession>
<name>A0A4Z0ABG0_9AGAM</name>
<comment type="caution">
    <text evidence="1">The sequence shown here is derived from an EMBL/GenBank/DDBJ whole genome shotgun (WGS) entry which is preliminary data.</text>
</comment>
<dbReference type="AlphaFoldDB" id="A0A4Z0ABG0"/>
<evidence type="ECO:0000313" key="2">
    <source>
        <dbReference type="Proteomes" id="UP000298061"/>
    </source>
</evidence>
<evidence type="ECO:0000313" key="1">
    <source>
        <dbReference type="EMBL" id="TFY83687.1"/>
    </source>
</evidence>
<organism evidence="1 2">
    <name type="scientific">Hericium alpestre</name>
    <dbReference type="NCBI Taxonomy" id="135208"/>
    <lineage>
        <taxon>Eukaryota</taxon>
        <taxon>Fungi</taxon>
        <taxon>Dikarya</taxon>
        <taxon>Basidiomycota</taxon>
        <taxon>Agaricomycotina</taxon>
        <taxon>Agaricomycetes</taxon>
        <taxon>Russulales</taxon>
        <taxon>Hericiaceae</taxon>
        <taxon>Hericium</taxon>
    </lineage>
</organism>
<reference evidence="1 2" key="1">
    <citation type="submission" date="2019-02" db="EMBL/GenBank/DDBJ databases">
        <title>Genome sequencing of the rare red list fungi Hericium alpestre (H. flagellum).</title>
        <authorList>
            <person name="Buettner E."/>
            <person name="Kellner H."/>
        </authorList>
    </citation>
    <scope>NUCLEOTIDE SEQUENCE [LARGE SCALE GENOMIC DNA]</scope>
    <source>
        <strain evidence="1 2">DSM 108284</strain>
    </source>
</reference>
<protein>
    <recommendedName>
        <fullName evidence="3">F-box domain-containing protein</fullName>
    </recommendedName>
</protein>